<reference evidence="1 2" key="1">
    <citation type="submission" date="2009-01" db="EMBL/GenBank/DDBJ databases">
        <authorList>
            <person name="Fulton L."/>
            <person name="Clifton S."/>
            <person name="Chinwalla A.T."/>
            <person name="Mitreva M."/>
            <person name="Sodergren E."/>
            <person name="Weinstock G."/>
            <person name="Clifton S."/>
            <person name="Dooling D.J."/>
            <person name="Fulton B."/>
            <person name="Minx P."/>
            <person name="Pepin K.H."/>
            <person name="Johnson M."/>
            <person name="Bhonagiri V."/>
            <person name="Nash W.E."/>
            <person name="Mardis E.R."/>
            <person name="Wilson R.K."/>
        </authorList>
    </citation>
    <scope>NUCLEOTIDE SEQUENCE [LARGE SCALE GENOMIC DNA]</scope>
    <source>
        <strain evidence="1 2">ATCC 33806</strain>
    </source>
</reference>
<proteinExistence type="predicted"/>
<dbReference type="NCBIfam" id="NF042926">
    <property type="entry name" value="capsid_Caudo_1"/>
    <property type="match status" value="1"/>
</dbReference>
<dbReference type="AlphaFoldDB" id="C0E257"/>
<sequence length="301" mass="32724">MQNTGLFPGVAPTVADGVITLDMMLQEPTRIARYIADITALGMFTDRIFSTGEAKGGAILYEVALKNALLADDHNGVIAPGGNYPTVDVTTDDPKVIKTVKVGGKFSVTDEAAKRNDLTMMQRRAQRVANTMVYDLDGMGMQAVREALTAYDADIIKVESGGWATINKTKKLDQTAAKSIRADINKAFTEGRKSQMGYVYNLLALHPDDHLEFSNAFDDDEAETKFLQNKGLEVISSPLATKGEGWLIAEQQVGTMGVEEGITTTTYRDEDRDLTWTKTRAMLAYAVTDPLAVIKITGLGS</sequence>
<name>C0E257_9CORY</name>
<protein>
    <recommendedName>
        <fullName evidence="3">Phage capsid family</fullName>
    </recommendedName>
</protein>
<dbReference type="Proteomes" id="UP000006247">
    <property type="component" value="Unassembled WGS sequence"/>
</dbReference>
<dbReference type="EMBL" id="ACEB01000017">
    <property type="protein sequence ID" value="EEG27399.1"/>
    <property type="molecule type" value="Genomic_DNA"/>
</dbReference>
<evidence type="ECO:0008006" key="3">
    <source>
        <dbReference type="Google" id="ProtNLM"/>
    </source>
</evidence>
<dbReference type="InterPro" id="IPR049995">
    <property type="entry name" value="Capsid_mycobact-type"/>
</dbReference>
<gene>
    <name evidence="1" type="ORF">CORMATOL_01062</name>
</gene>
<organism evidence="1 2">
    <name type="scientific">Corynebacterium matruchotii ATCC 33806</name>
    <dbReference type="NCBI Taxonomy" id="566549"/>
    <lineage>
        <taxon>Bacteria</taxon>
        <taxon>Bacillati</taxon>
        <taxon>Actinomycetota</taxon>
        <taxon>Actinomycetes</taxon>
        <taxon>Mycobacteriales</taxon>
        <taxon>Corynebacteriaceae</taxon>
        <taxon>Corynebacterium</taxon>
    </lineage>
</organism>
<evidence type="ECO:0000313" key="2">
    <source>
        <dbReference type="Proteomes" id="UP000006247"/>
    </source>
</evidence>
<dbReference type="RefSeq" id="WP_005520617.1">
    <property type="nucleotide sequence ID" value="NZ_EQ973329.1"/>
</dbReference>
<dbReference type="Pfam" id="PF25209">
    <property type="entry name" value="Phage_capsid_4"/>
    <property type="match status" value="1"/>
</dbReference>
<evidence type="ECO:0000313" key="1">
    <source>
        <dbReference type="EMBL" id="EEG27399.1"/>
    </source>
</evidence>
<comment type="caution">
    <text evidence="1">The sequence shown here is derived from an EMBL/GenBank/DDBJ whole genome shotgun (WGS) entry which is preliminary data.</text>
</comment>
<dbReference type="HOGENOM" id="CLU_923525_0_0_11"/>
<accession>C0E257</accession>